<dbReference type="GO" id="GO:0006529">
    <property type="term" value="P:asparagine biosynthetic process"/>
    <property type="evidence" value="ECO:0007669"/>
    <property type="project" value="InterPro"/>
</dbReference>
<dbReference type="PANTHER" id="PTHR43284:SF1">
    <property type="entry name" value="ASPARAGINE SYNTHETASE"/>
    <property type="match status" value="1"/>
</dbReference>
<dbReference type="AlphaFoldDB" id="X0TQ12"/>
<feature type="domain" description="Asparagine synthetase" evidence="1">
    <location>
        <begin position="6"/>
        <end position="279"/>
    </location>
</feature>
<dbReference type="SUPFAM" id="SSF52402">
    <property type="entry name" value="Adenine nucleotide alpha hydrolases-like"/>
    <property type="match status" value="1"/>
</dbReference>
<sequence>ILYGADRLKLISDAVKYMDEPFCDVGIEIGTYVLGKAADGKVSYTLSGEGGDELFAGHPVYVADKLAKIVECIPNAVMAPITALLRRIPDSDQKKNLQVKLKRFAYSLSFPRELLSHRWRIYYTPRELQKLIVPDLIEQYPTQRLFEPMQRINRDADGTDLLTRSLYSDYFTLVDFYLRRLGLLKAFSIEDRLPLLDVRLVEYAARIPSNLKIRGFSDTKYLYRQILEGLLPREILHDRPKLGHSVPMKNWIRDDSHVHDMIRDVICSGSLARRGLINR</sequence>
<name>X0TQ12_9ZZZZ</name>
<comment type="caution">
    <text evidence="2">The sequence shown here is derived from an EMBL/GenBank/DDBJ whole genome shotgun (WGS) entry which is preliminary data.</text>
</comment>
<feature type="non-terminal residue" evidence="2">
    <location>
        <position position="279"/>
    </location>
</feature>
<protein>
    <recommendedName>
        <fullName evidence="1">Asparagine synthetase domain-containing protein</fullName>
    </recommendedName>
</protein>
<evidence type="ECO:0000313" key="2">
    <source>
        <dbReference type="EMBL" id="GAF90237.1"/>
    </source>
</evidence>
<dbReference type="PANTHER" id="PTHR43284">
    <property type="entry name" value="ASPARAGINE SYNTHETASE (GLUTAMINE-HYDROLYZING)"/>
    <property type="match status" value="1"/>
</dbReference>
<reference evidence="2" key="1">
    <citation type="journal article" date="2014" name="Front. Microbiol.">
        <title>High frequency of phylogenetically diverse reductive dehalogenase-homologous genes in deep subseafloor sedimentary metagenomes.</title>
        <authorList>
            <person name="Kawai M."/>
            <person name="Futagami T."/>
            <person name="Toyoda A."/>
            <person name="Takaki Y."/>
            <person name="Nishi S."/>
            <person name="Hori S."/>
            <person name="Arai W."/>
            <person name="Tsubouchi T."/>
            <person name="Morono Y."/>
            <person name="Uchiyama I."/>
            <person name="Ito T."/>
            <person name="Fujiyama A."/>
            <person name="Inagaki F."/>
            <person name="Takami H."/>
        </authorList>
    </citation>
    <scope>NUCLEOTIDE SEQUENCE</scope>
    <source>
        <strain evidence="2">Expedition CK06-06</strain>
    </source>
</reference>
<dbReference type="Gene3D" id="3.40.50.620">
    <property type="entry name" value="HUPs"/>
    <property type="match status" value="1"/>
</dbReference>
<gene>
    <name evidence="2" type="ORF">S01H1_27489</name>
</gene>
<dbReference type="Pfam" id="PF00733">
    <property type="entry name" value="Asn_synthase"/>
    <property type="match status" value="1"/>
</dbReference>
<organism evidence="2">
    <name type="scientific">marine sediment metagenome</name>
    <dbReference type="NCBI Taxonomy" id="412755"/>
    <lineage>
        <taxon>unclassified sequences</taxon>
        <taxon>metagenomes</taxon>
        <taxon>ecological metagenomes</taxon>
    </lineage>
</organism>
<dbReference type="InterPro" id="IPR051786">
    <property type="entry name" value="ASN_synthetase/amidase"/>
</dbReference>
<dbReference type="GO" id="GO:0005829">
    <property type="term" value="C:cytosol"/>
    <property type="evidence" value="ECO:0007669"/>
    <property type="project" value="TreeGrafter"/>
</dbReference>
<accession>X0TQ12</accession>
<evidence type="ECO:0000259" key="1">
    <source>
        <dbReference type="Pfam" id="PF00733"/>
    </source>
</evidence>
<proteinExistence type="predicted"/>
<dbReference type="EMBL" id="BARS01016740">
    <property type="protein sequence ID" value="GAF90237.1"/>
    <property type="molecule type" value="Genomic_DNA"/>
</dbReference>
<feature type="non-terminal residue" evidence="2">
    <location>
        <position position="1"/>
    </location>
</feature>
<dbReference type="InterPro" id="IPR001962">
    <property type="entry name" value="Asn_synthase"/>
</dbReference>
<dbReference type="GO" id="GO:0004066">
    <property type="term" value="F:asparagine synthase (glutamine-hydrolyzing) activity"/>
    <property type="evidence" value="ECO:0007669"/>
    <property type="project" value="InterPro"/>
</dbReference>
<dbReference type="InterPro" id="IPR014729">
    <property type="entry name" value="Rossmann-like_a/b/a_fold"/>
</dbReference>